<protein>
    <submittedName>
        <fullName evidence="9">Phosphatase PAP2 family protein</fullName>
    </submittedName>
</protein>
<keyword evidence="10" id="KW-1185">Reference proteome</keyword>
<dbReference type="InterPro" id="IPR000326">
    <property type="entry name" value="PAP2/HPO"/>
</dbReference>
<dbReference type="Gene3D" id="1.20.144.10">
    <property type="entry name" value="Phosphatidic acid phosphatase type 2/haloperoxidase"/>
    <property type="match status" value="1"/>
</dbReference>
<dbReference type="PANTHER" id="PTHR14969">
    <property type="entry name" value="SPHINGOSINE-1-PHOSPHATE PHOSPHOHYDROLASE"/>
    <property type="match status" value="1"/>
</dbReference>
<gene>
    <name evidence="9" type="ORF">HQN59_07275</name>
</gene>
<evidence type="ECO:0000256" key="7">
    <source>
        <dbReference type="SAM" id="Phobius"/>
    </source>
</evidence>
<dbReference type="EMBL" id="JABWMJ010000003">
    <property type="protein sequence ID" value="NUZ05562.1"/>
    <property type="molecule type" value="Genomic_DNA"/>
</dbReference>
<evidence type="ECO:0000259" key="8">
    <source>
        <dbReference type="SMART" id="SM00014"/>
    </source>
</evidence>
<dbReference type="SMART" id="SM00014">
    <property type="entry name" value="acidPPc"/>
    <property type="match status" value="1"/>
</dbReference>
<feature type="transmembrane region" description="Helical" evidence="7">
    <location>
        <begin position="38"/>
        <end position="59"/>
    </location>
</feature>
<evidence type="ECO:0000313" key="9">
    <source>
        <dbReference type="EMBL" id="NUZ05562.1"/>
    </source>
</evidence>
<evidence type="ECO:0000256" key="1">
    <source>
        <dbReference type="ARBA" id="ARBA00004651"/>
    </source>
</evidence>
<evidence type="ECO:0000256" key="3">
    <source>
        <dbReference type="ARBA" id="ARBA00022692"/>
    </source>
</evidence>
<dbReference type="GO" id="GO:0005886">
    <property type="term" value="C:plasma membrane"/>
    <property type="evidence" value="ECO:0007669"/>
    <property type="project" value="UniProtKB-SubCell"/>
</dbReference>
<proteinExistence type="predicted"/>
<evidence type="ECO:0000256" key="6">
    <source>
        <dbReference type="ARBA" id="ARBA00023136"/>
    </source>
</evidence>
<dbReference type="Proteomes" id="UP000529637">
    <property type="component" value="Unassembled WGS sequence"/>
</dbReference>
<evidence type="ECO:0000313" key="10">
    <source>
        <dbReference type="Proteomes" id="UP000529637"/>
    </source>
</evidence>
<name>A0A7Y6NLW9_9BURK</name>
<feature type="transmembrane region" description="Helical" evidence="7">
    <location>
        <begin position="66"/>
        <end position="84"/>
    </location>
</feature>
<dbReference type="AlphaFoldDB" id="A0A7Y6NLW9"/>
<dbReference type="Pfam" id="PF01569">
    <property type="entry name" value="PAP2"/>
    <property type="match status" value="1"/>
</dbReference>
<dbReference type="InterPro" id="IPR036938">
    <property type="entry name" value="PAP2/HPO_sf"/>
</dbReference>
<organism evidence="9 10">
    <name type="scientific">Piscinibacter koreensis</name>
    <dbReference type="NCBI Taxonomy" id="2742824"/>
    <lineage>
        <taxon>Bacteria</taxon>
        <taxon>Pseudomonadati</taxon>
        <taxon>Pseudomonadota</taxon>
        <taxon>Betaproteobacteria</taxon>
        <taxon>Burkholderiales</taxon>
        <taxon>Sphaerotilaceae</taxon>
        <taxon>Piscinibacter</taxon>
    </lineage>
</organism>
<keyword evidence="5 7" id="KW-1133">Transmembrane helix</keyword>
<keyword evidence="2" id="KW-1003">Cell membrane</keyword>
<feature type="domain" description="Phosphatidic acid phosphatase type 2/haloperoxidase" evidence="8">
    <location>
        <begin position="65"/>
        <end position="175"/>
    </location>
</feature>
<dbReference type="SUPFAM" id="SSF48317">
    <property type="entry name" value="Acid phosphatase/Vanadium-dependent haloperoxidase"/>
    <property type="match status" value="1"/>
</dbReference>
<feature type="transmembrane region" description="Helical" evidence="7">
    <location>
        <begin position="159"/>
        <end position="177"/>
    </location>
</feature>
<evidence type="ECO:0000256" key="2">
    <source>
        <dbReference type="ARBA" id="ARBA00022475"/>
    </source>
</evidence>
<comment type="subcellular location">
    <subcellularLocation>
        <location evidence="1">Cell membrane</location>
        <topology evidence="1">Multi-pass membrane protein</topology>
    </subcellularLocation>
</comment>
<dbReference type="GO" id="GO:0016787">
    <property type="term" value="F:hydrolase activity"/>
    <property type="evidence" value="ECO:0007669"/>
    <property type="project" value="UniProtKB-KW"/>
</dbReference>
<comment type="caution">
    <text evidence="9">The sequence shown here is derived from an EMBL/GenBank/DDBJ whole genome shotgun (WGS) entry which is preliminary data.</text>
</comment>
<keyword evidence="6 7" id="KW-0472">Membrane</keyword>
<feature type="transmembrane region" description="Helical" evidence="7">
    <location>
        <begin position="121"/>
        <end position="147"/>
    </location>
</feature>
<sequence length="178" mass="19805">MSRLRPDAYPSWAERDSSVARWMHGASTRDWVVRVLDAVSRIGDGWVWYIVILALPWFGRESGTACAIRMAIVGLVDLTLYLIIKRWIARPRPCRAIPGVRACSRPLDEYSFPSGHTLHSVAFSVIITVYYPVLAVVVWPFTLLLALSRVVLGLHYPSDVIVGALIGALMAGISFNLL</sequence>
<accession>A0A7Y6NLW9</accession>
<evidence type="ECO:0000256" key="5">
    <source>
        <dbReference type="ARBA" id="ARBA00022989"/>
    </source>
</evidence>
<dbReference type="RefSeq" id="WP_176067642.1">
    <property type="nucleotide sequence ID" value="NZ_JABWMJ010000003.1"/>
</dbReference>
<reference evidence="9 10" key="1">
    <citation type="submission" date="2020-06" db="EMBL/GenBank/DDBJ databases">
        <title>Schlegella sp. ID0723 isolated from air conditioner.</title>
        <authorList>
            <person name="Kim D.Y."/>
            <person name="Kim D.-U."/>
        </authorList>
    </citation>
    <scope>NUCLEOTIDE SEQUENCE [LARGE SCALE GENOMIC DNA]</scope>
    <source>
        <strain evidence="9 10">ID0723</strain>
    </source>
</reference>
<keyword evidence="3 7" id="KW-0812">Transmembrane</keyword>
<keyword evidence="4" id="KW-0378">Hydrolase</keyword>
<dbReference type="PANTHER" id="PTHR14969:SF62">
    <property type="entry name" value="DECAPRENYLPHOSPHORYL-5-PHOSPHORIBOSE PHOSPHATASE RV3807C-RELATED"/>
    <property type="match status" value="1"/>
</dbReference>
<evidence type="ECO:0000256" key="4">
    <source>
        <dbReference type="ARBA" id="ARBA00022801"/>
    </source>
</evidence>